<name>A0ABD3P8C2_9STRA</name>
<dbReference type="EMBL" id="JALLAZ020000966">
    <property type="protein sequence ID" value="KAL3783576.1"/>
    <property type="molecule type" value="Genomic_DNA"/>
</dbReference>
<sequence>MTLPLDSHTGRVKNLLSCMICNASSTVVSGDTDSGFGVITVDTGVKSKGNSFATARIIMSLNPNIPTNRPFSTTNAALRASAILCPVSWIVVNGETMVDGLPAKTVRRASSAALLLFSLLCSSLDIASFKHFAISNTPTTVPLASVTGRWRNRFSTMVINASVAGSDMDTHEGLEVMTSATQVLEARRFFATTRRVTSVSVMIPASSPALLVIMAASPLLLASICAMESTVESEVDIMGAFGRSLDTGLLLVNDVARFFDTLLTLQAEMILVFVLSCNGVLNGVFTTAGGAA</sequence>
<reference evidence="1 2" key="1">
    <citation type="submission" date="2024-10" db="EMBL/GenBank/DDBJ databases">
        <title>Updated reference genomes for cyclostephanoid diatoms.</title>
        <authorList>
            <person name="Roberts W.R."/>
            <person name="Alverson A.J."/>
        </authorList>
    </citation>
    <scope>NUCLEOTIDE SEQUENCE [LARGE SCALE GENOMIC DNA]</scope>
    <source>
        <strain evidence="1 2">AJA276-08</strain>
    </source>
</reference>
<protein>
    <submittedName>
        <fullName evidence="1">Uncharacterized protein</fullName>
    </submittedName>
</protein>
<gene>
    <name evidence="1" type="ORF">ACHAW5_007884</name>
</gene>
<proteinExistence type="predicted"/>
<dbReference type="AlphaFoldDB" id="A0ABD3P8C2"/>
<organism evidence="1 2">
    <name type="scientific">Stephanodiscus triporus</name>
    <dbReference type="NCBI Taxonomy" id="2934178"/>
    <lineage>
        <taxon>Eukaryota</taxon>
        <taxon>Sar</taxon>
        <taxon>Stramenopiles</taxon>
        <taxon>Ochrophyta</taxon>
        <taxon>Bacillariophyta</taxon>
        <taxon>Coscinodiscophyceae</taxon>
        <taxon>Thalassiosirophycidae</taxon>
        <taxon>Stephanodiscales</taxon>
        <taxon>Stephanodiscaceae</taxon>
        <taxon>Stephanodiscus</taxon>
    </lineage>
</organism>
<accession>A0ABD3P8C2</accession>
<dbReference type="Proteomes" id="UP001530315">
    <property type="component" value="Unassembled WGS sequence"/>
</dbReference>
<evidence type="ECO:0000313" key="2">
    <source>
        <dbReference type="Proteomes" id="UP001530315"/>
    </source>
</evidence>
<comment type="caution">
    <text evidence="1">The sequence shown here is derived from an EMBL/GenBank/DDBJ whole genome shotgun (WGS) entry which is preliminary data.</text>
</comment>
<keyword evidence="2" id="KW-1185">Reference proteome</keyword>
<evidence type="ECO:0000313" key="1">
    <source>
        <dbReference type="EMBL" id="KAL3783576.1"/>
    </source>
</evidence>